<evidence type="ECO:0000313" key="1">
    <source>
        <dbReference type="EMBL" id="OMP08884.1"/>
    </source>
</evidence>
<evidence type="ECO:0000313" key="2">
    <source>
        <dbReference type="Proteomes" id="UP000187203"/>
    </source>
</evidence>
<dbReference type="Proteomes" id="UP000187203">
    <property type="component" value="Unassembled WGS sequence"/>
</dbReference>
<accession>A0A1R3KP99</accession>
<proteinExistence type="predicted"/>
<keyword evidence="2" id="KW-1185">Reference proteome</keyword>
<dbReference type="EMBL" id="AWUE01012571">
    <property type="protein sequence ID" value="OMP08884.1"/>
    <property type="molecule type" value="Genomic_DNA"/>
</dbReference>
<name>A0A1R3KP99_9ROSI</name>
<organism evidence="1 2">
    <name type="scientific">Corchorus olitorius</name>
    <dbReference type="NCBI Taxonomy" id="93759"/>
    <lineage>
        <taxon>Eukaryota</taxon>
        <taxon>Viridiplantae</taxon>
        <taxon>Streptophyta</taxon>
        <taxon>Embryophyta</taxon>
        <taxon>Tracheophyta</taxon>
        <taxon>Spermatophyta</taxon>
        <taxon>Magnoliopsida</taxon>
        <taxon>eudicotyledons</taxon>
        <taxon>Gunneridae</taxon>
        <taxon>Pentapetalae</taxon>
        <taxon>rosids</taxon>
        <taxon>malvids</taxon>
        <taxon>Malvales</taxon>
        <taxon>Malvaceae</taxon>
        <taxon>Grewioideae</taxon>
        <taxon>Apeibeae</taxon>
        <taxon>Corchorus</taxon>
    </lineage>
</organism>
<comment type="caution">
    <text evidence="1">The sequence shown here is derived from an EMBL/GenBank/DDBJ whole genome shotgun (WGS) entry which is preliminary data.</text>
</comment>
<gene>
    <name evidence="1" type="ORF">COLO4_06027</name>
</gene>
<sequence>MNEGCKRRQIPLVPYTFAPHLTPAKDDKKAVFAVVGFKSFKVLFVLSLSSWLCVRILEKKGSLVVDVGSPKLGFVLQFRVRLVPSFLGDFRA</sequence>
<protein>
    <submittedName>
        <fullName evidence="1">Uncharacterized protein</fullName>
    </submittedName>
</protein>
<reference evidence="2" key="1">
    <citation type="submission" date="2013-09" db="EMBL/GenBank/DDBJ databases">
        <title>Corchorus olitorius genome sequencing.</title>
        <authorList>
            <person name="Alam M."/>
            <person name="Haque M.S."/>
            <person name="Islam M.S."/>
            <person name="Emdad E.M."/>
            <person name="Islam M.M."/>
            <person name="Ahmed B."/>
            <person name="Halim A."/>
            <person name="Hossen Q.M.M."/>
            <person name="Hossain M.Z."/>
            <person name="Ahmed R."/>
            <person name="Khan M.M."/>
            <person name="Islam R."/>
            <person name="Rashid M.M."/>
            <person name="Khan S.A."/>
            <person name="Rahman M.S."/>
            <person name="Alam M."/>
            <person name="Yahiya A.S."/>
            <person name="Khan M.S."/>
            <person name="Azam M.S."/>
            <person name="Haque T."/>
            <person name="Lashkar M.Z.H."/>
            <person name="Akhand A.I."/>
            <person name="Morshed G."/>
            <person name="Roy S."/>
            <person name="Uddin K.S."/>
            <person name="Rabeya T."/>
            <person name="Hossain A.S."/>
            <person name="Chowdhury A."/>
            <person name="Snigdha A.R."/>
            <person name="Mortoza M.S."/>
            <person name="Matin S.A."/>
            <person name="Hoque S.M.E."/>
            <person name="Islam M.K."/>
            <person name="Roy D.K."/>
            <person name="Haider R."/>
            <person name="Moosa M.M."/>
            <person name="Elias S.M."/>
            <person name="Hasan A.M."/>
            <person name="Jahan S."/>
            <person name="Shafiuddin M."/>
            <person name="Mahmood N."/>
            <person name="Shommy N.S."/>
        </authorList>
    </citation>
    <scope>NUCLEOTIDE SEQUENCE [LARGE SCALE GENOMIC DNA]</scope>
    <source>
        <strain evidence="2">cv. O-4</strain>
    </source>
</reference>
<dbReference type="AlphaFoldDB" id="A0A1R3KP99"/>